<name>A0ABR9S0L6_9BURK</name>
<evidence type="ECO:0000313" key="1">
    <source>
        <dbReference type="EMBL" id="MBE7367056.1"/>
    </source>
</evidence>
<evidence type="ECO:0000313" key="2">
    <source>
        <dbReference type="Proteomes" id="UP000806285"/>
    </source>
</evidence>
<dbReference type="EMBL" id="JADDIV010000002">
    <property type="protein sequence ID" value="MBE7367056.1"/>
    <property type="molecule type" value="Genomic_DNA"/>
</dbReference>
<dbReference type="Pfam" id="PF22000">
    <property type="entry name" value="DUF6929"/>
    <property type="match status" value="1"/>
</dbReference>
<protein>
    <submittedName>
        <fullName evidence="1">Uncharacterized protein</fullName>
    </submittedName>
</protein>
<dbReference type="RefSeq" id="WP_193675694.1">
    <property type="nucleotide sequence ID" value="NZ_JADDIV010000002.1"/>
</dbReference>
<gene>
    <name evidence="1" type="ORF">IM787_05750</name>
</gene>
<keyword evidence="2" id="KW-1185">Reference proteome</keyword>
<organism evidence="1 2">
    <name type="scientific">Ramlibacter pallidus</name>
    <dbReference type="NCBI Taxonomy" id="2780087"/>
    <lineage>
        <taxon>Bacteria</taxon>
        <taxon>Pseudomonadati</taxon>
        <taxon>Pseudomonadota</taxon>
        <taxon>Betaproteobacteria</taxon>
        <taxon>Burkholderiales</taxon>
        <taxon>Comamonadaceae</taxon>
        <taxon>Ramlibacter</taxon>
    </lineage>
</organism>
<accession>A0ABR9S0L6</accession>
<comment type="caution">
    <text evidence="1">The sequence shown here is derived from an EMBL/GenBank/DDBJ whole genome shotgun (WGS) entry which is preliminary data.</text>
</comment>
<dbReference type="Proteomes" id="UP000806285">
    <property type="component" value="Unassembled WGS sequence"/>
</dbReference>
<sequence>MLVPVLLRELRVDAGMHPRGQHHLSAASALAIALGHLYFVADDEHHLGCLPLDASMTEPVGLHRLAAGDLPPDPAARKRRKPDLEALLAFGPGAVAARPVLLALGSGSRPNRERGFLVELDAAGLPQAVRDVDLARLYAPLRDRFADLNIEGAFATGATVHLLQRANAGAPRNACIRYPLPAFLAWLAGAAAPPAFDVTEHALGSAGDVPYGFTDAAAWPGGGWVFSAVAEATTDSYRDGACAGSMVGRMSASGDLLALEPLAGAPKVEGVAVRGPGRLLLVTDADDPARPSQLLGLDWPAAPA</sequence>
<proteinExistence type="predicted"/>
<reference evidence="1 2" key="1">
    <citation type="submission" date="2020-10" db="EMBL/GenBank/DDBJ databases">
        <title>Ramlibacter sp. HM2 16S ribosomal RNA gene Genome sequencing and assembly.</title>
        <authorList>
            <person name="Kang M."/>
        </authorList>
    </citation>
    <scope>NUCLEOTIDE SEQUENCE [LARGE SCALE GENOMIC DNA]</scope>
    <source>
        <strain evidence="1 2">HM2</strain>
    </source>
</reference>
<dbReference type="InterPro" id="IPR053851">
    <property type="entry name" value="DUF6929"/>
</dbReference>